<keyword evidence="4 10" id="KW-0436">Ligase</keyword>
<dbReference type="EC" id="6.1.1.15" evidence="10"/>
<evidence type="ECO:0000256" key="5">
    <source>
        <dbReference type="ARBA" id="ARBA00022741"/>
    </source>
</evidence>
<proteinExistence type="inferred from homology"/>
<dbReference type="InterPro" id="IPR033730">
    <property type="entry name" value="ProRS_core_prok"/>
</dbReference>
<keyword evidence="5 10" id="KW-0547">Nucleotide-binding</keyword>
<sequence>MRATQFLFSTLKEIPHEATIISHQLMLRTGMIKKTSSGLYIWLPIGVRVLTKIINIIKKEMEKINALEITLPIVQPEYLWQNSGRLKIYGDELLKFSDRRKKNFILSPTNEEIITNFINHEICSYKNLPLILYQIKTKFRDEIRPRFGIIRAREFEMKDAYSFHMNFNCLKKTYNLFYKSYTNIFKKIQLKFLPVQANSGSMGGNVSHEFQAFSKNGEDEIAFSNNTAYSSNINMAQSIETLNFLKTYDIKKNIQCNKNYKQPLMICDLDNIHVQNKIKMFLIRAKFNNITSIIAFLIKEDHELNMYKIENIESIKGPLEFIDEQETIALFGVQKKYLGPIGLNIPIIADISTYKMTNFTIGANRNKYFFTNVNWNINLPIPIIKDIRKVTTHDISPDNSSYLNIKKSIEIGHIFQIGKQYSKTMNVSFREKNGNEKHLYMGCYGIGITRIIAAVIEQNHDEKGIIWPDAIAPFEVIILPININKSDKVNKTANNLYDTLKKNGIDVILDDRGKQPGIMFHDADLIGIPHQIIISTRYIENNNIEYRTRRYKDSTIVSIKKITNIIVKNLNKKTPYL</sequence>
<dbReference type="GO" id="GO:0006433">
    <property type="term" value="P:prolyl-tRNA aminoacylation"/>
    <property type="evidence" value="ECO:0007669"/>
    <property type="project" value="UniProtKB-UniRule"/>
</dbReference>
<dbReference type="PRINTS" id="PR01046">
    <property type="entry name" value="TRNASYNTHPRO"/>
</dbReference>
<dbReference type="Pfam" id="PF00587">
    <property type="entry name" value="tRNA-synt_2b"/>
    <property type="match status" value="1"/>
</dbReference>
<dbReference type="Gene3D" id="3.30.930.10">
    <property type="entry name" value="Bira Bifunctional Protein, Domain 2"/>
    <property type="match status" value="2"/>
</dbReference>
<dbReference type="InterPro" id="IPR050062">
    <property type="entry name" value="Pro-tRNA_synthetase"/>
</dbReference>
<dbReference type="Proteomes" id="UP000516346">
    <property type="component" value="Chromosome"/>
</dbReference>
<reference evidence="12 13" key="1">
    <citation type="submission" date="2020-09" db="EMBL/GenBank/DDBJ databases">
        <title>Genome sequence of the banana aphid, Pentalonia nigronervosa Coquerel (Hemiptera: Aphididae) and its symbionts.</title>
        <authorList>
            <person name="Mathers T.C."/>
            <person name="Mugford S.T."/>
            <person name="Hogenhout S.A."/>
            <person name="Tripathi L."/>
        </authorList>
    </citation>
    <scope>NUCLEOTIDE SEQUENCE [LARGE SCALE GENOMIC DNA]</scope>
    <source>
        <strain evidence="12">Ba4</strain>
    </source>
</reference>
<dbReference type="CDD" id="cd00779">
    <property type="entry name" value="ProRS_core_prok"/>
    <property type="match status" value="1"/>
</dbReference>
<dbReference type="PANTHER" id="PTHR42753">
    <property type="entry name" value="MITOCHONDRIAL RIBOSOME PROTEIN L39/PROLYL-TRNA LIGASE FAMILY MEMBER"/>
    <property type="match status" value="1"/>
</dbReference>
<dbReference type="GO" id="GO:0005524">
    <property type="term" value="F:ATP binding"/>
    <property type="evidence" value="ECO:0007669"/>
    <property type="project" value="UniProtKB-UniRule"/>
</dbReference>
<dbReference type="InterPro" id="IPR002314">
    <property type="entry name" value="aa-tRNA-synt_IIb"/>
</dbReference>
<dbReference type="EMBL" id="CP061275">
    <property type="protein sequence ID" value="QNS01946.1"/>
    <property type="molecule type" value="Genomic_DNA"/>
</dbReference>
<dbReference type="PANTHER" id="PTHR42753:SF2">
    <property type="entry name" value="PROLINE--TRNA LIGASE"/>
    <property type="match status" value="1"/>
</dbReference>
<keyword evidence="7 10" id="KW-0648">Protein biosynthesis</keyword>
<comment type="subcellular location">
    <subcellularLocation>
        <location evidence="1 10">Cytoplasm</location>
    </subcellularLocation>
</comment>
<dbReference type="GO" id="GO:0005829">
    <property type="term" value="C:cytosol"/>
    <property type="evidence" value="ECO:0007669"/>
    <property type="project" value="TreeGrafter"/>
</dbReference>
<organism evidence="12 13">
    <name type="scientific">Buchnera aphidicola</name>
    <name type="common">Pentalonia nigronervosa</name>
    <dbReference type="NCBI Taxonomy" id="1309793"/>
    <lineage>
        <taxon>Bacteria</taxon>
        <taxon>Pseudomonadati</taxon>
        <taxon>Pseudomonadota</taxon>
        <taxon>Gammaproteobacteria</taxon>
        <taxon>Enterobacterales</taxon>
        <taxon>Erwiniaceae</taxon>
        <taxon>Buchnera</taxon>
    </lineage>
</organism>
<evidence type="ECO:0000259" key="11">
    <source>
        <dbReference type="PROSITE" id="PS50862"/>
    </source>
</evidence>
<dbReference type="NCBIfam" id="NF006625">
    <property type="entry name" value="PRK09194.1"/>
    <property type="match status" value="1"/>
</dbReference>
<dbReference type="InterPro" id="IPR036621">
    <property type="entry name" value="Anticodon-bd_dom_sf"/>
</dbReference>
<dbReference type="InterPro" id="IPR006195">
    <property type="entry name" value="aa-tRNA-synth_II"/>
</dbReference>
<evidence type="ECO:0000256" key="2">
    <source>
        <dbReference type="ARBA" id="ARBA00011738"/>
    </source>
</evidence>
<keyword evidence="6 10" id="KW-0067">ATP-binding</keyword>
<accession>A0A7H1AZP1</accession>
<dbReference type="InterPro" id="IPR004154">
    <property type="entry name" value="Anticodon-bd"/>
</dbReference>
<dbReference type="CDD" id="cd00861">
    <property type="entry name" value="ProRS_anticodon_short"/>
    <property type="match status" value="1"/>
</dbReference>
<comment type="catalytic activity">
    <reaction evidence="9 10">
        <text>tRNA(Pro) + L-proline + ATP = L-prolyl-tRNA(Pro) + AMP + diphosphate</text>
        <dbReference type="Rhea" id="RHEA:14305"/>
        <dbReference type="Rhea" id="RHEA-COMP:9700"/>
        <dbReference type="Rhea" id="RHEA-COMP:9702"/>
        <dbReference type="ChEBI" id="CHEBI:30616"/>
        <dbReference type="ChEBI" id="CHEBI:33019"/>
        <dbReference type="ChEBI" id="CHEBI:60039"/>
        <dbReference type="ChEBI" id="CHEBI:78442"/>
        <dbReference type="ChEBI" id="CHEBI:78532"/>
        <dbReference type="ChEBI" id="CHEBI:456215"/>
        <dbReference type="EC" id="6.1.1.15"/>
    </reaction>
</comment>
<name>A0A7H1AZP1_9GAMM</name>
<evidence type="ECO:0000256" key="8">
    <source>
        <dbReference type="ARBA" id="ARBA00023146"/>
    </source>
</evidence>
<protein>
    <recommendedName>
        <fullName evidence="10">Proline--tRNA ligase</fullName>
        <ecNumber evidence="10">6.1.1.15</ecNumber>
    </recommendedName>
    <alternativeName>
        <fullName evidence="10">Prolyl-tRNA synthetase</fullName>
        <shortName evidence="10">ProRS</shortName>
    </alternativeName>
</protein>
<evidence type="ECO:0000313" key="13">
    <source>
        <dbReference type="Proteomes" id="UP000516346"/>
    </source>
</evidence>
<evidence type="ECO:0000256" key="1">
    <source>
        <dbReference type="ARBA" id="ARBA00004496"/>
    </source>
</evidence>
<dbReference type="Pfam" id="PF03129">
    <property type="entry name" value="HGTP_anticodon"/>
    <property type="match status" value="1"/>
</dbReference>
<evidence type="ECO:0000256" key="9">
    <source>
        <dbReference type="ARBA" id="ARBA00047671"/>
    </source>
</evidence>
<dbReference type="AlphaFoldDB" id="A0A7H1AZP1"/>
<dbReference type="PROSITE" id="PS50862">
    <property type="entry name" value="AA_TRNA_LIGASE_II"/>
    <property type="match status" value="1"/>
</dbReference>
<evidence type="ECO:0000256" key="4">
    <source>
        <dbReference type="ARBA" id="ARBA00022598"/>
    </source>
</evidence>
<evidence type="ECO:0000256" key="3">
    <source>
        <dbReference type="ARBA" id="ARBA00022490"/>
    </source>
</evidence>
<evidence type="ECO:0000313" key="12">
    <source>
        <dbReference type="EMBL" id="QNS01946.1"/>
    </source>
</evidence>
<dbReference type="GO" id="GO:0002161">
    <property type="term" value="F:aminoacyl-tRNA deacylase activity"/>
    <property type="evidence" value="ECO:0007669"/>
    <property type="project" value="InterPro"/>
</dbReference>
<dbReference type="InterPro" id="IPR004500">
    <property type="entry name" value="Pro-tRNA-synth_IIa_bac-type"/>
</dbReference>
<dbReference type="NCBIfam" id="TIGR00409">
    <property type="entry name" value="proS_fam_II"/>
    <property type="match status" value="1"/>
</dbReference>
<dbReference type="InterPro" id="IPR007214">
    <property type="entry name" value="YbaK/aa-tRNA-synth-assoc-dom"/>
</dbReference>
<dbReference type="InterPro" id="IPR023717">
    <property type="entry name" value="Pro-tRNA-Synthase_IIa_type1"/>
</dbReference>
<evidence type="ECO:0000256" key="6">
    <source>
        <dbReference type="ARBA" id="ARBA00022840"/>
    </source>
</evidence>
<dbReference type="Gene3D" id="3.40.50.800">
    <property type="entry name" value="Anticodon-binding domain"/>
    <property type="match status" value="1"/>
</dbReference>
<gene>
    <name evidence="10" type="primary">proS</name>
    <name evidence="12" type="ORF">ICW73_00495</name>
</gene>
<dbReference type="InterPro" id="IPR036754">
    <property type="entry name" value="YbaK/aa-tRNA-synt-asso_dom_sf"/>
</dbReference>
<dbReference type="SUPFAM" id="SSF55826">
    <property type="entry name" value="YbaK/ProRS associated domain"/>
    <property type="match status" value="1"/>
</dbReference>
<evidence type="ECO:0000256" key="7">
    <source>
        <dbReference type="ARBA" id="ARBA00022917"/>
    </source>
</evidence>
<keyword evidence="3 10" id="KW-0963">Cytoplasm</keyword>
<comment type="similarity">
    <text evidence="10">Belongs to the class-II aminoacyl-tRNA synthetase family. ProS type 1 subfamily.</text>
</comment>
<dbReference type="InterPro" id="IPR002316">
    <property type="entry name" value="Pro-tRNA-ligase_IIa"/>
</dbReference>
<comment type="subunit">
    <text evidence="2 10">Homodimer.</text>
</comment>
<comment type="function">
    <text evidence="10">Catalyzes the attachment of proline to tRNA(Pro) in a two-step reaction: proline is first activated by ATP to form Pro-AMP and then transferred to the acceptor end of tRNA(Pro). As ProRS can inadvertently accommodate and process non-cognate amino acids such as alanine and cysteine, to avoid such errors it has two additional distinct editing activities against alanine. One activity is designated as 'pretransfer' editing and involves the tRNA(Pro)-independent hydrolysis of activated Ala-AMP. The other activity is designated 'posttransfer' editing and involves deacylation of mischarged Ala-tRNA(Pro). The misacylated Cys-tRNA(Pro) is not edited by ProRS.</text>
</comment>
<keyword evidence="8 10" id="KW-0030">Aminoacyl-tRNA synthetase</keyword>
<dbReference type="SUPFAM" id="SSF55681">
    <property type="entry name" value="Class II aaRS and biotin synthetases"/>
    <property type="match status" value="1"/>
</dbReference>
<dbReference type="GO" id="GO:0004827">
    <property type="term" value="F:proline-tRNA ligase activity"/>
    <property type="evidence" value="ECO:0007669"/>
    <property type="project" value="UniProtKB-UniRule"/>
</dbReference>
<dbReference type="Pfam" id="PF04073">
    <property type="entry name" value="tRNA_edit"/>
    <property type="match status" value="1"/>
</dbReference>
<feature type="domain" description="Aminoacyl-transfer RNA synthetases class-II family profile" evidence="11">
    <location>
        <begin position="46"/>
        <end position="468"/>
    </location>
</feature>
<dbReference type="InterPro" id="IPR045864">
    <property type="entry name" value="aa-tRNA-synth_II/BPL/LPL"/>
</dbReference>
<dbReference type="InterPro" id="IPR044140">
    <property type="entry name" value="ProRS_anticodon_short"/>
</dbReference>
<evidence type="ECO:0000256" key="10">
    <source>
        <dbReference type="HAMAP-Rule" id="MF_01569"/>
    </source>
</evidence>
<dbReference type="HAMAP" id="MF_01569">
    <property type="entry name" value="Pro_tRNA_synth_type1"/>
    <property type="match status" value="1"/>
</dbReference>
<comment type="domain">
    <text evidence="10">Consists of three domains: the N-terminal catalytic domain, the editing domain and the C-terminal anticodon-binding domain.</text>
</comment>
<dbReference type="SUPFAM" id="SSF52954">
    <property type="entry name" value="Class II aaRS ABD-related"/>
    <property type="match status" value="1"/>
</dbReference>